<sequence>MSEWLVRYSEADINHFTTSRANETRFWQSISFLDQSAPLATALKDAAEFGIRYVLVGINEDIGPRANCGRGGATQGWQAFLKRFLNLPSNEFLDPKSVLLLGEVQCSDLQSQSQKLDNSIADDLTHLRNLCSELDERVTEVLKPIFDSGLEAIVIGGGHNNCYPILKALSTSEAKPCNAINFDPHADFRAIEGRHSGNGFNYAYQDGYLNDYHVVGMHEQKNNQTIISALTHAGFTYTTYQTLQVMRSRTLTSDCQHALARFKTVNPLGIEVDVDAISGMPVSAFTNCGFSVSDAEHFVYLGATHSASKYLHLCEAAPETHPTGLQQGITEAGQVLSGLVCSYLLGKQQA</sequence>
<dbReference type="InterPro" id="IPR023696">
    <property type="entry name" value="Ureohydrolase_dom_sf"/>
</dbReference>
<dbReference type="SUPFAM" id="SSF52768">
    <property type="entry name" value="Arginase/deacetylase"/>
    <property type="match status" value="1"/>
</dbReference>
<dbReference type="PROSITE" id="PS51409">
    <property type="entry name" value="ARGINASE_2"/>
    <property type="match status" value="1"/>
</dbReference>
<keyword evidence="1" id="KW-0479">Metal-binding</keyword>
<dbReference type="OrthoDB" id="9788689at2"/>
<evidence type="ECO:0000256" key="1">
    <source>
        <dbReference type="ARBA" id="ARBA00022723"/>
    </source>
</evidence>
<dbReference type="PANTHER" id="PTHR11358">
    <property type="entry name" value="ARGINASE/AGMATINASE"/>
    <property type="match status" value="1"/>
</dbReference>
<proteinExistence type="inferred from homology"/>
<evidence type="ECO:0000256" key="2">
    <source>
        <dbReference type="ARBA" id="ARBA00022801"/>
    </source>
</evidence>
<evidence type="ECO:0000256" key="5">
    <source>
        <dbReference type="PROSITE-ProRule" id="PRU00742"/>
    </source>
</evidence>
<dbReference type="Pfam" id="PF00491">
    <property type="entry name" value="Arginase"/>
    <property type="match status" value="1"/>
</dbReference>
<name>A0A5S3YU93_9GAMM</name>
<dbReference type="GO" id="GO:0006547">
    <property type="term" value="P:L-histidine metabolic process"/>
    <property type="evidence" value="ECO:0007669"/>
    <property type="project" value="UniProtKB-KW"/>
</dbReference>
<dbReference type="InterPro" id="IPR006035">
    <property type="entry name" value="Ureohydrolase"/>
</dbReference>
<comment type="caution">
    <text evidence="6">The sequence shown here is derived from an EMBL/GenBank/DDBJ whole genome shotgun (WGS) entry which is preliminary data.</text>
</comment>
<dbReference type="PANTHER" id="PTHR11358:SF35">
    <property type="entry name" value="FORMIMIDOYLGLUTAMASE"/>
    <property type="match status" value="1"/>
</dbReference>
<evidence type="ECO:0000313" key="6">
    <source>
        <dbReference type="EMBL" id="TMP81137.1"/>
    </source>
</evidence>
<dbReference type="RefSeq" id="WP_138567274.1">
    <property type="nucleotide sequence ID" value="NZ_PNCM01000016.1"/>
</dbReference>
<accession>A0A5S3YU93</accession>
<dbReference type="EMBL" id="PNCM01000016">
    <property type="protein sequence ID" value="TMP81137.1"/>
    <property type="molecule type" value="Genomic_DNA"/>
</dbReference>
<evidence type="ECO:0000256" key="3">
    <source>
        <dbReference type="ARBA" id="ARBA00022808"/>
    </source>
</evidence>
<reference evidence="6 7" key="1">
    <citation type="submission" date="2017-12" db="EMBL/GenBank/DDBJ databases">
        <authorList>
            <person name="Paulsen S."/>
            <person name="Gram L.K."/>
        </authorList>
    </citation>
    <scope>NUCLEOTIDE SEQUENCE [LARGE SCALE GENOMIC DNA]</scope>
    <source>
        <strain evidence="6 7">S1189</strain>
    </source>
</reference>
<dbReference type="Proteomes" id="UP000307362">
    <property type="component" value="Unassembled WGS sequence"/>
</dbReference>
<dbReference type="GO" id="GO:0008783">
    <property type="term" value="F:agmatinase activity"/>
    <property type="evidence" value="ECO:0007669"/>
    <property type="project" value="TreeGrafter"/>
</dbReference>
<keyword evidence="2" id="KW-0378">Hydrolase</keyword>
<keyword evidence="3" id="KW-0369">Histidine metabolism</keyword>
<gene>
    <name evidence="6" type="ORF">CWB73_08565</name>
</gene>
<dbReference type="GO" id="GO:0033389">
    <property type="term" value="P:putrescine biosynthetic process from arginine, via agmatine"/>
    <property type="evidence" value="ECO:0007669"/>
    <property type="project" value="TreeGrafter"/>
</dbReference>
<dbReference type="CDD" id="cd09988">
    <property type="entry name" value="Formimidoylglutamase"/>
    <property type="match status" value="1"/>
</dbReference>
<organism evidence="6 7">
    <name type="scientific">Pseudoalteromonas phenolica</name>
    <dbReference type="NCBI Taxonomy" id="161398"/>
    <lineage>
        <taxon>Bacteria</taxon>
        <taxon>Pseudomonadati</taxon>
        <taxon>Pseudomonadota</taxon>
        <taxon>Gammaproteobacteria</taxon>
        <taxon>Alteromonadales</taxon>
        <taxon>Pseudoalteromonadaceae</taxon>
        <taxon>Pseudoalteromonas</taxon>
    </lineage>
</organism>
<dbReference type="AlphaFoldDB" id="A0A5S3YU93"/>
<comment type="similarity">
    <text evidence="5">Belongs to the arginase family.</text>
</comment>
<evidence type="ECO:0000313" key="7">
    <source>
        <dbReference type="Proteomes" id="UP000307362"/>
    </source>
</evidence>
<evidence type="ECO:0000256" key="4">
    <source>
        <dbReference type="ARBA" id="ARBA00023211"/>
    </source>
</evidence>
<dbReference type="Gene3D" id="3.40.800.10">
    <property type="entry name" value="Ureohydrolase domain"/>
    <property type="match status" value="1"/>
</dbReference>
<reference evidence="7" key="2">
    <citation type="submission" date="2019-06" db="EMBL/GenBank/DDBJ databases">
        <title>Co-occurence of chitin degradation, pigmentation and bioactivity in marine Pseudoalteromonas.</title>
        <authorList>
            <person name="Sonnenschein E.C."/>
            <person name="Bech P.K."/>
        </authorList>
    </citation>
    <scope>NUCLEOTIDE SEQUENCE [LARGE SCALE GENOMIC DNA]</scope>
    <source>
        <strain evidence="7">S1189</strain>
    </source>
</reference>
<dbReference type="GO" id="GO:0046872">
    <property type="term" value="F:metal ion binding"/>
    <property type="evidence" value="ECO:0007669"/>
    <property type="project" value="UniProtKB-KW"/>
</dbReference>
<keyword evidence="4" id="KW-0464">Manganese</keyword>
<protein>
    <submittedName>
        <fullName evidence="6">Arginase</fullName>
    </submittedName>
</protein>